<dbReference type="Gene3D" id="2.60.40.10">
    <property type="entry name" value="Immunoglobulins"/>
    <property type="match status" value="1"/>
</dbReference>
<dbReference type="PANTHER" id="PTHR11640">
    <property type="entry name" value="NEPHRIN"/>
    <property type="match status" value="1"/>
</dbReference>
<gene>
    <name evidence="7" type="ORF">KQX54_017543</name>
</gene>
<dbReference type="PROSITE" id="PS50835">
    <property type="entry name" value="IG_LIKE"/>
    <property type="match status" value="1"/>
</dbReference>
<proteinExistence type="predicted"/>
<dbReference type="InterPro" id="IPR007110">
    <property type="entry name" value="Ig-like_dom"/>
</dbReference>
<comment type="caution">
    <text evidence="7">The sequence shown here is derived from an EMBL/GenBank/DDBJ whole genome shotgun (WGS) entry which is preliminary data.</text>
</comment>
<keyword evidence="3" id="KW-1015">Disulfide bond</keyword>
<dbReference type="InterPro" id="IPR013783">
    <property type="entry name" value="Ig-like_fold"/>
</dbReference>
<evidence type="ECO:0000259" key="6">
    <source>
        <dbReference type="PROSITE" id="PS50835"/>
    </source>
</evidence>
<dbReference type="Pfam" id="PF13927">
    <property type="entry name" value="Ig_3"/>
    <property type="match status" value="1"/>
</dbReference>
<dbReference type="SMART" id="SM00409">
    <property type="entry name" value="IG"/>
    <property type="match status" value="1"/>
</dbReference>
<comment type="subcellular location">
    <subcellularLocation>
        <location evidence="1">Membrane</location>
        <topology evidence="1">Single-pass type I membrane protein</topology>
    </subcellularLocation>
</comment>
<reference evidence="7 8" key="1">
    <citation type="journal article" date="2021" name="J. Hered.">
        <title>A chromosome-level genome assembly of the parasitoid wasp, Cotesia glomerata (Hymenoptera: Braconidae).</title>
        <authorList>
            <person name="Pinto B.J."/>
            <person name="Weis J.J."/>
            <person name="Gamble T."/>
            <person name="Ode P.J."/>
            <person name="Paul R."/>
            <person name="Zaspel J.M."/>
        </authorList>
    </citation>
    <scope>NUCLEOTIDE SEQUENCE [LARGE SCALE GENOMIC DNA]</scope>
    <source>
        <strain evidence="7">CgM1</strain>
    </source>
</reference>
<keyword evidence="5" id="KW-0393">Immunoglobulin domain</keyword>
<evidence type="ECO:0000256" key="3">
    <source>
        <dbReference type="ARBA" id="ARBA00023157"/>
    </source>
</evidence>
<evidence type="ECO:0000313" key="8">
    <source>
        <dbReference type="Proteomes" id="UP000826195"/>
    </source>
</evidence>
<evidence type="ECO:0000256" key="1">
    <source>
        <dbReference type="ARBA" id="ARBA00004479"/>
    </source>
</evidence>
<evidence type="ECO:0000256" key="5">
    <source>
        <dbReference type="ARBA" id="ARBA00023319"/>
    </source>
</evidence>
<dbReference type="EMBL" id="JAHXZJ010002609">
    <property type="protein sequence ID" value="KAH0540462.1"/>
    <property type="molecule type" value="Genomic_DNA"/>
</dbReference>
<dbReference type="SUPFAM" id="SSF48726">
    <property type="entry name" value="Immunoglobulin"/>
    <property type="match status" value="1"/>
</dbReference>
<evidence type="ECO:0000256" key="2">
    <source>
        <dbReference type="ARBA" id="ARBA00023136"/>
    </source>
</evidence>
<dbReference type="GO" id="GO:0050839">
    <property type="term" value="F:cell adhesion molecule binding"/>
    <property type="evidence" value="ECO:0007669"/>
    <property type="project" value="TreeGrafter"/>
</dbReference>
<name>A0AAV7HZZ6_COTGL</name>
<evidence type="ECO:0000313" key="7">
    <source>
        <dbReference type="EMBL" id="KAH0540462.1"/>
    </source>
</evidence>
<organism evidence="7 8">
    <name type="scientific">Cotesia glomerata</name>
    <name type="common">Lepidopteran parasitic wasp</name>
    <name type="synonym">Apanteles glomeratus</name>
    <dbReference type="NCBI Taxonomy" id="32391"/>
    <lineage>
        <taxon>Eukaryota</taxon>
        <taxon>Metazoa</taxon>
        <taxon>Ecdysozoa</taxon>
        <taxon>Arthropoda</taxon>
        <taxon>Hexapoda</taxon>
        <taxon>Insecta</taxon>
        <taxon>Pterygota</taxon>
        <taxon>Neoptera</taxon>
        <taxon>Endopterygota</taxon>
        <taxon>Hymenoptera</taxon>
        <taxon>Apocrita</taxon>
        <taxon>Ichneumonoidea</taxon>
        <taxon>Braconidae</taxon>
        <taxon>Microgastrinae</taxon>
        <taxon>Cotesia</taxon>
    </lineage>
</organism>
<dbReference type="GO" id="GO:0098609">
    <property type="term" value="P:cell-cell adhesion"/>
    <property type="evidence" value="ECO:0007669"/>
    <property type="project" value="TreeGrafter"/>
</dbReference>
<keyword evidence="2" id="KW-0472">Membrane</keyword>
<dbReference type="GO" id="GO:0005886">
    <property type="term" value="C:plasma membrane"/>
    <property type="evidence" value="ECO:0007669"/>
    <property type="project" value="TreeGrafter"/>
</dbReference>
<dbReference type="InterPro" id="IPR003599">
    <property type="entry name" value="Ig_sub"/>
</dbReference>
<dbReference type="GO" id="GO:0005911">
    <property type="term" value="C:cell-cell junction"/>
    <property type="evidence" value="ECO:0007669"/>
    <property type="project" value="TreeGrafter"/>
</dbReference>
<dbReference type="AlphaFoldDB" id="A0AAV7HZZ6"/>
<dbReference type="PANTHER" id="PTHR11640:SF136">
    <property type="entry name" value="NEPHRIN"/>
    <property type="match status" value="1"/>
</dbReference>
<evidence type="ECO:0000256" key="4">
    <source>
        <dbReference type="ARBA" id="ARBA00023180"/>
    </source>
</evidence>
<keyword evidence="4" id="KW-0325">Glycoprotein</keyword>
<dbReference type="Proteomes" id="UP000826195">
    <property type="component" value="Unassembled WGS sequence"/>
</dbReference>
<dbReference type="InterPro" id="IPR051275">
    <property type="entry name" value="Cell_adhesion_signaling"/>
</dbReference>
<dbReference type="InterPro" id="IPR036179">
    <property type="entry name" value="Ig-like_dom_sf"/>
</dbReference>
<protein>
    <recommendedName>
        <fullName evidence="6">Ig-like domain-containing protein</fullName>
    </recommendedName>
</protein>
<sequence>MELSLCDTNQQYFKVRPINSSVQEGGRVMIPCVVGKRMGIVQWAKDGFAFVIQPGGSIVGYPRLKLEGDQNSGVYNLTIRDASLTDDGEYQCQVGPYGKIKAIRANANLVVILFS</sequence>
<dbReference type="CDD" id="cd00096">
    <property type="entry name" value="Ig"/>
    <property type="match status" value="1"/>
</dbReference>
<feature type="domain" description="Ig-like" evidence="6">
    <location>
        <begin position="11"/>
        <end position="94"/>
    </location>
</feature>
<accession>A0AAV7HZZ6</accession>
<keyword evidence="8" id="KW-1185">Reference proteome</keyword>